<evidence type="ECO:0000256" key="6">
    <source>
        <dbReference type="SAM" id="Phobius"/>
    </source>
</evidence>
<dbReference type="AlphaFoldDB" id="A0A0L0N1D5"/>
<comment type="subcellular location">
    <subcellularLocation>
        <location evidence="1">Membrane</location>
        <topology evidence="1">Multi-pass membrane protein</topology>
    </subcellularLocation>
</comment>
<keyword evidence="4 6" id="KW-0472">Membrane</keyword>
<dbReference type="SUPFAM" id="SSF103473">
    <property type="entry name" value="MFS general substrate transporter"/>
    <property type="match status" value="1"/>
</dbReference>
<feature type="transmembrane region" description="Helical" evidence="6">
    <location>
        <begin position="488"/>
        <end position="511"/>
    </location>
</feature>
<dbReference type="GO" id="GO:0022857">
    <property type="term" value="F:transmembrane transporter activity"/>
    <property type="evidence" value="ECO:0007669"/>
    <property type="project" value="InterPro"/>
</dbReference>
<keyword evidence="9" id="KW-1185">Reference proteome</keyword>
<reference evidence="8 9" key="1">
    <citation type="journal article" date="2015" name="BMC Genomics">
        <title>The genome of the truffle-parasite Tolypocladium ophioglossoides and the evolution of antifungal peptaibiotics.</title>
        <authorList>
            <person name="Quandt C.A."/>
            <person name="Bushley K.E."/>
            <person name="Spatafora J.W."/>
        </authorList>
    </citation>
    <scope>NUCLEOTIDE SEQUENCE [LARGE SCALE GENOMIC DNA]</scope>
    <source>
        <strain evidence="8 9">CBS 100239</strain>
    </source>
</reference>
<name>A0A0L0N1D5_TOLOC</name>
<dbReference type="InterPro" id="IPR036259">
    <property type="entry name" value="MFS_trans_sf"/>
</dbReference>
<keyword evidence="3 6" id="KW-1133">Transmembrane helix</keyword>
<dbReference type="Proteomes" id="UP000036947">
    <property type="component" value="Unassembled WGS sequence"/>
</dbReference>
<evidence type="ECO:0000259" key="7">
    <source>
        <dbReference type="PROSITE" id="PS50850"/>
    </source>
</evidence>
<dbReference type="InterPro" id="IPR011701">
    <property type="entry name" value="MFS"/>
</dbReference>
<sequence length="590" mass="64454">MEVPELSRYPSMLVGLGATTSAPVNTNWKADDSDSSTVTVGQDVVERSANAAAEHTGISKDNGASGLPGVDIEMQGGGIGVERVETRNSHASRKTHRSILGRLSRDKTKEKLPPPTLPVMELDKGIVGWEDQHDPENPLNFAPSRKWLIVSLLATITFMTPFASSILAPALDALERDFNVADITKGSMPVSIFLLGYAVGPLLLSPLSEIYGRNIVLVSANAWFCAWLIGCALSPSLDTLIFFRFMCGVGGSACQTIGGAIIADTFAVSDRGRAMTIWMLGPVLGPSCAPVIGGFVSQTIGWRWVNWLTFIPSTITLVAMIFLSRETNHQVLIARKTKKLRKELNRPELRSCYIDPAAPILSRKQILLNGLTRPLKMLFRSAIIFSVSLYIAFAYGCLYLLFNTIPVVFQGTYHWSIGITGLVYLTLLLGYCIGLASFSLLSDRTVVRMTAANGGVYEPEMRLPDCVWFTLVLPITFFWYGWSADKAVHWMVPIIGIVPFGVGIVGVWLPVQAYIVDAYPQYAASGLAAFTVLRCTVGAFLPLAGPQMYKTLGVGWGSSVLGFIAVALIPIPTLIYKYGRWMRIRFPLEL</sequence>
<feature type="transmembrane region" description="Helical" evidence="6">
    <location>
        <begin position="523"/>
        <end position="544"/>
    </location>
</feature>
<dbReference type="PANTHER" id="PTHR23502">
    <property type="entry name" value="MAJOR FACILITATOR SUPERFAMILY"/>
    <property type="match status" value="1"/>
</dbReference>
<accession>A0A0L0N1D5</accession>
<dbReference type="GO" id="GO:0016020">
    <property type="term" value="C:membrane"/>
    <property type="evidence" value="ECO:0007669"/>
    <property type="project" value="UniProtKB-SubCell"/>
</dbReference>
<dbReference type="EMBL" id="LFRF01000031">
    <property type="protein sequence ID" value="KND87841.1"/>
    <property type="molecule type" value="Genomic_DNA"/>
</dbReference>
<comment type="caution">
    <text evidence="8">The sequence shown here is derived from an EMBL/GenBank/DDBJ whole genome shotgun (WGS) entry which is preliminary data.</text>
</comment>
<feature type="transmembrane region" description="Helical" evidence="6">
    <location>
        <begin position="463"/>
        <end position="482"/>
    </location>
</feature>
<organism evidence="8 9">
    <name type="scientific">Tolypocladium ophioglossoides (strain CBS 100239)</name>
    <name type="common">Snaketongue truffleclub</name>
    <name type="synonym">Elaphocordyceps ophioglossoides</name>
    <dbReference type="NCBI Taxonomy" id="1163406"/>
    <lineage>
        <taxon>Eukaryota</taxon>
        <taxon>Fungi</taxon>
        <taxon>Dikarya</taxon>
        <taxon>Ascomycota</taxon>
        <taxon>Pezizomycotina</taxon>
        <taxon>Sordariomycetes</taxon>
        <taxon>Hypocreomycetidae</taxon>
        <taxon>Hypocreales</taxon>
        <taxon>Ophiocordycipitaceae</taxon>
        <taxon>Tolypocladium</taxon>
    </lineage>
</organism>
<feature type="transmembrane region" description="Helical" evidence="6">
    <location>
        <begin position="241"/>
        <end position="263"/>
    </location>
</feature>
<feature type="transmembrane region" description="Helical" evidence="6">
    <location>
        <begin position="304"/>
        <end position="323"/>
    </location>
</feature>
<dbReference type="Gene3D" id="1.20.1250.20">
    <property type="entry name" value="MFS general substrate transporter like domains"/>
    <property type="match status" value="1"/>
</dbReference>
<feature type="transmembrane region" description="Helical" evidence="6">
    <location>
        <begin position="188"/>
        <end position="207"/>
    </location>
</feature>
<feature type="transmembrane region" description="Helical" evidence="6">
    <location>
        <begin position="382"/>
        <end position="402"/>
    </location>
</feature>
<evidence type="ECO:0000313" key="8">
    <source>
        <dbReference type="EMBL" id="KND87841.1"/>
    </source>
</evidence>
<feature type="transmembrane region" description="Helical" evidence="6">
    <location>
        <begin position="147"/>
        <end position="168"/>
    </location>
</feature>
<proteinExistence type="predicted"/>
<gene>
    <name evidence="8" type="ORF">TOPH_07474</name>
</gene>
<feature type="transmembrane region" description="Helical" evidence="6">
    <location>
        <begin position="556"/>
        <end position="576"/>
    </location>
</feature>
<dbReference type="PROSITE" id="PS50850">
    <property type="entry name" value="MFS"/>
    <property type="match status" value="1"/>
</dbReference>
<keyword evidence="2 6" id="KW-0812">Transmembrane</keyword>
<evidence type="ECO:0000313" key="9">
    <source>
        <dbReference type="Proteomes" id="UP000036947"/>
    </source>
</evidence>
<dbReference type="FunFam" id="1.20.1250.20:FF:000011">
    <property type="entry name" value="MFS multidrug transporter, putative"/>
    <property type="match status" value="1"/>
</dbReference>
<evidence type="ECO:0000256" key="4">
    <source>
        <dbReference type="ARBA" id="ARBA00023136"/>
    </source>
</evidence>
<evidence type="ECO:0000256" key="2">
    <source>
        <dbReference type="ARBA" id="ARBA00022692"/>
    </source>
</evidence>
<feature type="transmembrane region" description="Helical" evidence="6">
    <location>
        <begin position="422"/>
        <end position="442"/>
    </location>
</feature>
<feature type="transmembrane region" description="Helical" evidence="6">
    <location>
        <begin position="275"/>
        <end position="298"/>
    </location>
</feature>
<feature type="transmembrane region" description="Helical" evidence="6">
    <location>
        <begin position="214"/>
        <end position="235"/>
    </location>
</feature>
<dbReference type="CDD" id="cd17323">
    <property type="entry name" value="MFS_Tpo1_MDR_like"/>
    <property type="match status" value="1"/>
</dbReference>
<dbReference type="Pfam" id="PF07690">
    <property type="entry name" value="MFS_1"/>
    <property type="match status" value="1"/>
</dbReference>
<dbReference type="InterPro" id="IPR020846">
    <property type="entry name" value="MFS_dom"/>
</dbReference>
<protein>
    <submittedName>
        <fullName evidence="8">Putative transporter</fullName>
    </submittedName>
</protein>
<evidence type="ECO:0000256" key="1">
    <source>
        <dbReference type="ARBA" id="ARBA00004141"/>
    </source>
</evidence>
<evidence type="ECO:0000256" key="3">
    <source>
        <dbReference type="ARBA" id="ARBA00022989"/>
    </source>
</evidence>
<dbReference type="PANTHER" id="PTHR23502:SF33">
    <property type="entry name" value="MAJOR FACILITATOR SUPERFAMILY (MFS) PROFILE DOMAIN-CONTAINING PROTEIN-RELATED"/>
    <property type="match status" value="1"/>
</dbReference>
<dbReference type="OrthoDB" id="5296287at2759"/>
<feature type="domain" description="Major facilitator superfamily (MFS) profile" evidence="7">
    <location>
        <begin position="149"/>
        <end position="585"/>
    </location>
</feature>
<keyword evidence="5" id="KW-0325">Glycoprotein</keyword>
<evidence type="ECO:0000256" key="5">
    <source>
        <dbReference type="ARBA" id="ARBA00023180"/>
    </source>
</evidence>
<dbReference type="STRING" id="1163406.A0A0L0N1D5"/>